<evidence type="ECO:0000313" key="1">
    <source>
        <dbReference type="EMBL" id="XBY44872.1"/>
    </source>
</evidence>
<dbReference type="EMBL" id="CP158568">
    <property type="protein sequence ID" value="XBY44872.1"/>
    <property type="molecule type" value="Genomic_DNA"/>
</dbReference>
<dbReference type="KEGG" id="mflg:ABS361_00760"/>
<name>A0AAU7XAP9_9HYPH</name>
<proteinExistence type="predicted"/>
<protein>
    <submittedName>
        <fullName evidence="1">Uncharacterized protein</fullName>
    </submittedName>
</protein>
<dbReference type="AlphaFoldDB" id="A0AAU7XAP9"/>
<sequence>MALAVVIDLFSGAPNPRWQIPCARADAFVQAFAGLVPAPGAAIAAPGLGYRGFVVAMDCPGLPEAALRVFGDLVERDGRVYRDPDRRLERFLIESAAPIVPAETLRAFGLSR</sequence>
<gene>
    <name evidence="1" type="ORF">ABS361_00760</name>
</gene>
<reference evidence="1" key="1">
    <citation type="submission" date="2024-06" db="EMBL/GenBank/DDBJ databases">
        <title>Methylostella associata gen. nov., sp. nov., a novel Ancalomicrobiaceae-affiliated facultatively methylotrophic bacteria that feed on methanotrophs of the genus Methylococcus.</title>
        <authorList>
            <person name="Saltykova V."/>
            <person name="Danilova O.V."/>
            <person name="Oshkin I.Y."/>
            <person name="Belova S.E."/>
            <person name="Pimenov N.V."/>
            <person name="Dedysh S.N."/>
        </authorList>
    </citation>
    <scope>NUCLEOTIDE SEQUENCE</scope>
    <source>
        <strain evidence="1">S20</strain>
    </source>
</reference>
<dbReference type="RefSeq" id="WP_407049964.1">
    <property type="nucleotide sequence ID" value="NZ_CP158568.1"/>
</dbReference>
<accession>A0AAU7XAP9</accession>
<organism evidence="1">
    <name type="scientific">Methyloraptor flagellatus</name>
    <dbReference type="NCBI Taxonomy" id="3162530"/>
    <lineage>
        <taxon>Bacteria</taxon>
        <taxon>Pseudomonadati</taxon>
        <taxon>Pseudomonadota</taxon>
        <taxon>Alphaproteobacteria</taxon>
        <taxon>Hyphomicrobiales</taxon>
        <taxon>Ancalomicrobiaceae</taxon>
        <taxon>Methyloraptor</taxon>
    </lineage>
</organism>